<dbReference type="GO" id="GO:0016607">
    <property type="term" value="C:nuclear speck"/>
    <property type="evidence" value="ECO:0007669"/>
    <property type="project" value="UniProtKB-SubCell"/>
</dbReference>
<keyword evidence="8" id="KW-0010">Activator</keyword>
<dbReference type="GO" id="GO:0007548">
    <property type="term" value="P:sex differentiation"/>
    <property type="evidence" value="ECO:0007669"/>
    <property type="project" value="UniProtKB-KW"/>
</dbReference>
<comment type="function">
    <text evidence="12">Transcriptional regulator that controls a genetic switch in male development. It is necessary and sufficient for initiating male sex determination by directing the development of supporting cell precursors (pre-Sertoli cells) as Sertoli rather than granulosa cells. Involved in different aspects of gene regulation including promoter activation or repression. Binds to the DNA consensus sequence 5'-[AT]AACAA[AT]-3'. SRY HMG box recognizes DNA by partial intercalation in the minor groove and promotes DNA bending. Also involved in pre-mRNA splicing. In male adult brain involved in the maintenance of motor functions of dopaminergic neurons.</text>
</comment>
<keyword evidence="10 13" id="KW-0539">Nucleus</keyword>
<keyword evidence="7 13" id="KW-0238">DNA-binding</keyword>
<evidence type="ECO:0000256" key="13">
    <source>
        <dbReference type="PROSITE-ProRule" id="PRU00267"/>
    </source>
</evidence>
<evidence type="ECO:0000256" key="10">
    <source>
        <dbReference type="ARBA" id="ARBA00023242"/>
    </source>
</evidence>
<dbReference type="FunFam" id="1.10.30.10:FF:000002">
    <property type="entry name" value="transcription factor Sox-2"/>
    <property type="match status" value="1"/>
</dbReference>
<evidence type="ECO:0000256" key="2">
    <source>
        <dbReference type="ARBA" id="ARBA00005998"/>
    </source>
</evidence>
<protein>
    <recommendedName>
        <fullName evidence="3">Sex-determining region Y protein</fullName>
    </recommendedName>
    <alternativeName>
        <fullName evidence="11">Testis-determining factor</fullName>
    </alternativeName>
</protein>
<feature type="DNA-binding region" description="HMG box" evidence="13">
    <location>
        <begin position="32"/>
        <end position="100"/>
    </location>
</feature>
<dbReference type="SMART" id="SM00398">
    <property type="entry name" value="HMG"/>
    <property type="match status" value="1"/>
</dbReference>
<dbReference type="GO" id="GO:0030154">
    <property type="term" value="P:cell differentiation"/>
    <property type="evidence" value="ECO:0007669"/>
    <property type="project" value="UniProtKB-KW"/>
</dbReference>
<comment type="subcellular location">
    <subcellularLocation>
        <location evidence="1">Nucleus speckle</location>
    </subcellularLocation>
</comment>
<keyword evidence="4" id="KW-0221">Differentiation</keyword>
<evidence type="ECO:0000256" key="1">
    <source>
        <dbReference type="ARBA" id="ARBA00004324"/>
    </source>
</evidence>
<evidence type="ECO:0000256" key="8">
    <source>
        <dbReference type="ARBA" id="ARBA00023159"/>
    </source>
</evidence>
<gene>
    <name evidence="16" type="primary">SOX17</name>
    <name evidence="16" type="ORF">OS493_017290</name>
</gene>
<evidence type="ECO:0000256" key="5">
    <source>
        <dbReference type="ARBA" id="ARBA00022860"/>
    </source>
</evidence>
<accession>A0A9X0A171</accession>
<keyword evidence="17" id="KW-1185">Reference proteome</keyword>
<feature type="compositionally biased region" description="Acidic residues" evidence="14">
    <location>
        <begin position="328"/>
        <end position="337"/>
    </location>
</feature>
<dbReference type="GO" id="GO:0000978">
    <property type="term" value="F:RNA polymerase II cis-regulatory region sequence-specific DNA binding"/>
    <property type="evidence" value="ECO:0007669"/>
    <property type="project" value="TreeGrafter"/>
</dbReference>
<feature type="domain" description="HMG box" evidence="15">
    <location>
        <begin position="32"/>
        <end position="100"/>
    </location>
</feature>
<evidence type="ECO:0000313" key="17">
    <source>
        <dbReference type="Proteomes" id="UP001163046"/>
    </source>
</evidence>
<evidence type="ECO:0000313" key="16">
    <source>
        <dbReference type="EMBL" id="KAJ7391593.1"/>
    </source>
</evidence>
<comment type="caution">
    <text evidence="16">The sequence shown here is derived from an EMBL/GenBank/DDBJ whole genome shotgun (WGS) entry which is preliminary data.</text>
</comment>
<dbReference type="PANTHER" id="PTHR10270">
    <property type="entry name" value="SOX TRANSCRIPTION FACTOR"/>
    <property type="match status" value="1"/>
</dbReference>
<dbReference type="CDD" id="cd22004">
    <property type="entry name" value="HMG-box_SOX"/>
    <property type="match status" value="1"/>
</dbReference>
<dbReference type="Gene3D" id="1.10.30.10">
    <property type="entry name" value="High mobility group box domain"/>
    <property type="match status" value="1"/>
</dbReference>
<evidence type="ECO:0000256" key="7">
    <source>
        <dbReference type="ARBA" id="ARBA00023125"/>
    </source>
</evidence>
<keyword evidence="9" id="KW-0804">Transcription</keyword>
<dbReference type="EMBL" id="MU825405">
    <property type="protein sequence ID" value="KAJ7391593.1"/>
    <property type="molecule type" value="Genomic_DNA"/>
</dbReference>
<evidence type="ECO:0000256" key="14">
    <source>
        <dbReference type="SAM" id="MobiDB-lite"/>
    </source>
</evidence>
<dbReference type="Proteomes" id="UP001163046">
    <property type="component" value="Unassembled WGS sequence"/>
</dbReference>
<dbReference type="PANTHER" id="PTHR10270:SF161">
    <property type="entry name" value="SEX-DETERMINING REGION Y PROTEIN"/>
    <property type="match status" value="1"/>
</dbReference>
<dbReference type="SUPFAM" id="SSF47095">
    <property type="entry name" value="HMG-box"/>
    <property type="match status" value="1"/>
</dbReference>
<evidence type="ECO:0000259" key="15">
    <source>
        <dbReference type="PROSITE" id="PS50118"/>
    </source>
</evidence>
<keyword evidence="6" id="KW-0726">Sexual differentiation</keyword>
<dbReference type="GO" id="GO:0001228">
    <property type="term" value="F:DNA-binding transcription activator activity, RNA polymerase II-specific"/>
    <property type="evidence" value="ECO:0007669"/>
    <property type="project" value="TreeGrafter"/>
</dbReference>
<sequence length="376" mass="43258">MWHSDFTTNWPGMVQPQMLPSSYLEDDDDSHVKRPMNSFMIWAKIMRRKFAEENPKLHNAEISKLLGKAWNELTTKEKRPFVEKAERLRIRHMKEHPNYRYTPKRRAQERRPGQRTNSTYINPTFISSISNVVMSSQVFGLPPTPDPNSKERYFASNQYTDHDAGQYYSAGAEDWSYSSSRESFNNQHDYPVYPPTRLDKEHCRSNFIGSATPDHHNSQFKAGICFTSDRNTNHYDARSGTCAENVFFPETGRKDVLFQPCAYQPGQVKSSEHYYLNGSRSSFVSKGAVHPAGNSGSTVLSTDDRQPRKIIGRTRLSSCRFAQPQAVENDDEEGDDYAAERKTRGNSGTTLENFTELLCDDLDREEFSMYLAEARY</sequence>
<dbReference type="InterPro" id="IPR009071">
    <property type="entry name" value="HMG_box_dom"/>
</dbReference>
<evidence type="ECO:0000256" key="12">
    <source>
        <dbReference type="ARBA" id="ARBA00045821"/>
    </source>
</evidence>
<evidence type="ECO:0000256" key="6">
    <source>
        <dbReference type="ARBA" id="ARBA00022928"/>
    </source>
</evidence>
<evidence type="ECO:0000256" key="9">
    <source>
        <dbReference type="ARBA" id="ARBA00023163"/>
    </source>
</evidence>
<feature type="region of interest" description="Disordered" evidence="14">
    <location>
        <begin position="100"/>
        <end position="121"/>
    </location>
</feature>
<organism evidence="16 17">
    <name type="scientific">Desmophyllum pertusum</name>
    <dbReference type="NCBI Taxonomy" id="174260"/>
    <lineage>
        <taxon>Eukaryota</taxon>
        <taxon>Metazoa</taxon>
        <taxon>Cnidaria</taxon>
        <taxon>Anthozoa</taxon>
        <taxon>Hexacorallia</taxon>
        <taxon>Scleractinia</taxon>
        <taxon>Caryophylliina</taxon>
        <taxon>Caryophylliidae</taxon>
        <taxon>Desmophyllum</taxon>
    </lineage>
</organism>
<proteinExistence type="inferred from homology"/>
<name>A0A9X0A171_9CNID</name>
<evidence type="ECO:0000256" key="3">
    <source>
        <dbReference type="ARBA" id="ARBA00019052"/>
    </source>
</evidence>
<feature type="region of interest" description="Disordered" evidence="14">
    <location>
        <begin position="325"/>
        <end position="346"/>
    </location>
</feature>
<dbReference type="PROSITE" id="PS50118">
    <property type="entry name" value="HMG_BOX_2"/>
    <property type="match status" value="1"/>
</dbReference>
<dbReference type="AlphaFoldDB" id="A0A9X0A171"/>
<dbReference type="InterPro" id="IPR036910">
    <property type="entry name" value="HMG_box_dom_sf"/>
</dbReference>
<dbReference type="PRINTS" id="PR00886">
    <property type="entry name" value="HIGHMOBLTY12"/>
</dbReference>
<dbReference type="OrthoDB" id="6247875at2759"/>
<reference evidence="16" key="1">
    <citation type="submission" date="2023-01" db="EMBL/GenBank/DDBJ databases">
        <title>Genome assembly of the deep-sea coral Lophelia pertusa.</title>
        <authorList>
            <person name="Herrera S."/>
            <person name="Cordes E."/>
        </authorList>
    </citation>
    <scope>NUCLEOTIDE SEQUENCE</scope>
    <source>
        <strain evidence="16">USNM1676648</strain>
        <tissue evidence="16">Polyp</tissue>
    </source>
</reference>
<evidence type="ECO:0000256" key="4">
    <source>
        <dbReference type="ARBA" id="ARBA00022782"/>
    </source>
</evidence>
<dbReference type="GO" id="GO:0005516">
    <property type="term" value="F:calmodulin binding"/>
    <property type="evidence" value="ECO:0007669"/>
    <property type="project" value="UniProtKB-KW"/>
</dbReference>
<dbReference type="InterPro" id="IPR050140">
    <property type="entry name" value="SRY-related_HMG-box_TF-like"/>
</dbReference>
<dbReference type="Pfam" id="PF00505">
    <property type="entry name" value="HMG_box"/>
    <property type="match status" value="1"/>
</dbReference>
<comment type="similarity">
    <text evidence="2">Belongs to the SRY family.</text>
</comment>
<evidence type="ECO:0000256" key="11">
    <source>
        <dbReference type="ARBA" id="ARBA00032498"/>
    </source>
</evidence>
<keyword evidence="5" id="KW-0112">Calmodulin-binding</keyword>